<reference evidence="3" key="2">
    <citation type="submission" date="2020-02" db="EMBL/GenBank/DDBJ databases">
        <authorList>
            <consortium name="NCBI Pathogen Detection Project"/>
        </authorList>
    </citation>
    <scope>NUCLEOTIDE SEQUENCE</scope>
    <source>
        <strain evidence="1">MA.GW_S04877-08</strain>
        <strain evidence="2">MA.ZJ-923</strain>
        <strain evidence="3">MA.ZJ-959</strain>
    </source>
</reference>
<evidence type="ECO:0000313" key="3">
    <source>
        <dbReference type="EMBL" id="HAG2780828.1"/>
    </source>
</evidence>
<reference evidence="3" key="1">
    <citation type="journal article" date="2018" name="Genome Biol.">
        <title>SKESA: strategic k-mer extension for scrupulous assemblies.</title>
        <authorList>
            <person name="Souvorov A."/>
            <person name="Agarwala R."/>
            <person name="Lipman D.J."/>
        </authorList>
    </citation>
    <scope>NUCLEOTIDE SEQUENCE</scope>
    <source>
        <strain evidence="1">MA.GW_S04877-08</strain>
        <strain evidence="2">MA.ZJ-923</strain>
        <strain evidence="3">MA.ZJ-959</strain>
    </source>
</reference>
<proteinExistence type="predicted"/>
<dbReference type="EMBL" id="DAAXAD010000007">
    <property type="protein sequence ID" value="HAG0115728.1"/>
    <property type="molecule type" value="Genomic_DNA"/>
</dbReference>
<organism evidence="3">
    <name type="scientific">Salmonella enterica</name>
    <name type="common">Salmonella choleraesuis</name>
    <dbReference type="NCBI Taxonomy" id="28901"/>
    <lineage>
        <taxon>Bacteria</taxon>
        <taxon>Pseudomonadati</taxon>
        <taxon>Pseudomonadota</taxon>
        <taxon>Gammaproteobacteria</taxon>
        <taxon>Enterobacterales</taxon>
        <taxon>Enterobacteriaceae</taxon>
        <taxon>Salmonella</taxon>
    </lineage>
</organism>
<dbReference type="RefSeq" id="WP_000849202.1">
    <property type="nucleotide sequence ID" value="NZ_BCOJ01000299.1"/>
</dbReference>
<comment type="caution">
    <text evidence="3">The sequence shown here is derived from an EMBL/GenBank/DDBJ whole genome shotgun (WGS) entry which is preliminary data.</text>
</comment>
<evidence type="ECO:0000313" key="1">
    <source>
        <dbReference type="EMBL" id="HAF8672152.1"/>
    </source>
</evidence>
<evidence type="ECO:0000313" key="2">
    <source>
        <dbReference type="EMBL" id="HAG0115728.1"/>
    </source>
</evidence>
<sequence>MKTILLSEAGRRAGLRALSKEVERVCVFDHLRDKFMNRIFGTTKKLIYRSINRRKKKNCCLCIDWVHKWNQGV</sequence>
<gene>
    <name evidence="1" type="ORF">G5V20_001397</name>
    <name evidence="2" type="ORF">G8P56_002548</name>
    <name evidence="3" type="ORF">G8X86_002552</name>
</gene>
<dbReference type="AlphaFoldDB" id="A0A760WJ36"/>
<accession>A0A760WJ36</accession>
<name>A0A760WJ36_SALER</name>
<dbReference type="EMBL" id="DAAWNX010000002">
    <property type="protein sequence ID" value="HAF8672152.1"/>
    <property type="molecule type" value="Genomic_DNA"/>
</dbReference>
<protein>
    <submittedName>
        <fullName evidence="3">Uncharacterized protein</fullName>
    </submittedName>
</protein>
<dbReference type="EMBL" id="DAAXVU010000007">
    <property type="protein sequence ID" value="HAG2780828.1"/>
    <property type="molecule type" value="Genomic_DNA"/>
</dbReference>